<feature type="transmembrane region" description="Helical" evidence="13">
    <location>
        <begin position="7"/>
        <end position="25"/>
    </location>
</feature>
<gene>
    <name evidence="15" type="primary">cls</name>
    <name evidence="15" type="ORF">EBQ25_11125</name>
</gene>
<dbReference type="PANTHER" id="PTHR21248">
    <property type="entry name" value="CARDIOLIPIN SYNTHASE"/>
    <property type="match status" value="1"/>
</dbReference>
<evidence type="ECO:0000256" key="2">
    <source>
        <dbReference type="ARBA" id="ARBA00022475"/>
    </source>
</evidence>
<dbReference type="EC" id="2.7.8.-" evidence="12"/>
<feature type="domain" description="PLD phosphodiesterase" evidence="14">
    <location>
        <begin position="388"/>
        <end position="415"/>
    </location>
</feature>
<evidence type="ECO:0000256" key="8">
    <source>
        <dbReference type="ARBA" id="ARBA00023098"/>
    </source>
</evidence>
<keyword evidence="10" id="KW-0594">Phospholipid biosynthesis</keyword>
<dbReference type="AlphaFoldDB" id="A0A3M6Q174"/>
<dbReference type="CDD" id="cd09110">
    <property type="entry name" value="PLDc_CLS_1"/>
    <property type="match status" value="1"/>
</dbReference>
<organism evidence="15 16">
    <name type="scientific">Allofranklinella schreckenbergeri</name>
    <dbReference type="NCBI Taxonomy" id="1076744"/>
    <lineage>
        <taxon>Bacteria</taxon>
        <taxon>Pseudomonadati</taxon>
        <taxon>Pseudomonadota</taxon>
        <taxon>Betaproteobacteria</taxon>
        <taxon>Burkholderiales</taxon>
        <taxon>Comamonadaceae</taxon>
        <taxon>Allofranklinella</taxon>
    </lineage>
</organism>
<dbReference type="Gene3D" id="3.30.870.10">
    <property type="entry name" value="Endonuclease Chain A"/>
    <property type="match status" value="2"/>
</dbReference>
<dbReference type="SUPFAM" id="SSF56024">
    <property type="entry name" value="Phospholipase D/nuclease"/>
    <property type="match status" value="2"/>
</dbReference>
<keyword evidence="2" id="KW-1003">Cell membrane</keyword>
<dbReference type="NCBIfam" id="TIGR04265">
    <property type="entry name" value="bac_cardiolipin"/>
    <property type="match status" value="1"/>
</dbReference>
<evidence type="ECO:0000256" key="5">
    <source>
        <dbReference type="ARBA" id="ARBA00022692"/>
    </source>
</evidence>
<dbReference type="Pfam" id="PF13396">
    <property type="entry name" value="PLDc_N"/>
    <property type="match status" value="1"/>
</dbReference>
<dbReference type="SMART" id="SM00155">
    <property type="entry name" value="PLDc"/>
    <property type="match status" value="2"/>
</dbReference>
<dbReference type="GO" id="GO:0032049">
    <property type="term" value="P:cardiolipin biosynthetic process"/>
    <property type="evidence" value="ECO:0007669"/>
    <property type="project" value="UniProtKB-UniRule"/>
</dbReference>
<dbReference type="Pfam" id="PF13091">
    <property type="entry name" value="PLDc_2"/>
    <property type="match status" value="2"/>
</dbReference>
<keyword evidence="11" id="KW-1208">Phospholipid metabolism</keyword>
<dbReference type="GO" id="GO:0008808">
    <property type="term" value="F:cardiolipin synthase activity"/>
    <property type="evidence" value="ECO:0007669"/>
    <property type="project" value="UniProtKB-UniRule"/>
</dbReference>
<evidence type="ECO:0000256" key="3">
    <source>
        <dbReference type="ARBA" id="ARBA00022516"/>
    </source>
</evidence>
<dbReference type="RefSeq" id="WP_122254559.1">
    <property type="nucleotide sequence ID" value="NZ_RDQL01000020.1"/>
</dbReference>
<dbReference type="PANTHER" id="PTHR21248:SF22">
    <property type="entry name" value="PHOSPHOLIPASE D"/>
    <property type="match status" value="1"/>
</dbReference>
<dbReference type="Proteomes" id="UP000267035">
    <property type="component" value="Unassembled WGS sequence"/>
</dbReference>
<evidence type="ECO:0000256" key="1">
    <source>
        <dbReference type="ARBA" id="ARBA00004651"/>
    </source>
</evidence>
<protein>
    <recommendedName>
        <fullName evidence="12">Cardiolipin synthase</fullName>
        <ecNumber evidence="12">2.7.8.-</ecNumber>
    </recommendedName>
</protein>
<keyword evidence="16" id="KW-1185">Reference proteome</keyword>
<dbReference type="EMBL" id="RDQL01000020">
    <property type="protein sequence ID" value="RMW96201.1"/>
    <property type="molecule type" value="Genomic_DNA"/>
</dbReference>
<dbReference type="CDD" id="cd09112">
    <property type="entry name" value="PLDc_CLS_2"/>
    <property type="match status" value="1"/>
</dbReference>
<comment type="caution">
    <text evidence="15">The sequence shown here is derived from an EMBL/GenBank/DDBJ whole genome shotgun (WGS) entry which is preliminary data.</text>
</comment>
<feature type="domain" description="PLD phosphodiesterase" evidence="14">
    <location>
        <begin position="212"/>
        <end position="239"/>
    </location>
</feature>
<evidence type="ECO:0000256" key="7">
    <source>
        <dbReference type="ARBA" id="ARBA00022989"/>
    </source>
</evidence>
<dbReference type="GO" id="GO:0005886">
    <property type="term" value="C:plasma membrane"/>
    <property type="evidence" value="ECO:0007669"/>
    <property type="project" value="UniProtKB-SubCell"/>
</dbReference>
<keyword evidence="7 13" id="KW-1133">Transmembrane helix</keyword>
<keyword evidence="8" id="KW-0443">Lipid metabolism</keyword>
<comment type="subcellular location">
    <subcellularLocation>
        <location evidence="1">Cell membrane</location>
        <topology evidence="1">Multi-pass membrane protein</topology>
    </subcellularLocation>
</comment>
<evidence type="ECO:0000256" key="4">
    <source>
        <dbReference type="ARBA" id="ARBA00022679"/>
    </source>
</evidence>
<name>A0A3M6Q174_9BURK</name>
<proteinExistence type="predicted"/>
<evidence type="ECO:0000256" key="10">
    <source>
        <dbReference type="ARBA" id="ARBA00023209"/>
    </source>
</evidence>
<evidence type="ECO:0000256" key="6">
    <source>
        <dbReference type="ARBA" id="ARBA00022737"/>
    </source>
</evidence>
<dbReference type="PROSITE" id="PS50035">
    <property type="entry name" value="PLD"/>
    <property type="match status" value="2"/>
</dbReference>
<feature type="transmembrane region" description="Helical" evidence="13">
    <location>
        <begin position="37"/>
        <end position="56"/>
    </location>
</feature>
<dbReference type="InterPro" id="IPR027379">
    <property type="entry name" value="CLS_N"/>
</dbReference>
<keyword evidence="6" id="KW-0677">Repeat</keyword>
<reference evidence="15 16" key="1">
    <citation type="submission" date="2018-10" db="EMBL/GenBank/DDBJ databases">
        <title>Comamonadaceae CDC group NO-1 genome sequencing and assembly.</title>
        <authorList>
            <person name="Bernier A.-M."/>
            <person name="Bernard K."/>
        </authorList>
    </citation>
    <scope>NUCLEOTIDE SEQUENCE [LARGE SCALE GENOMIC DNA]</scope>
    <source>
        <strain evidence="15 16">NML161473</strain>
    </source>
</reference>
<evidence type="ECO:0000256" key="13">
    <source>
        <dbReference type="SAM" id="Phobius"/>
    </source>
</evidence>
<evidence type="ECO:0000259" key="14">
    <source>
        <dbReference type="PROSITE" id="PS50035"/>
    </source>
</evidence>
<dbReference type="InterPro" id="IPR025202">
    <property type="entry name" value="PLD-like_dom"/>
</dbReference>
<keyword evidence="4" id="KW-0808">Transferase</keyword>
<evidence type="ECO:0000256" key="9">
    <source>
        <dbReference type="ARBA" id="ARBA00023136"/>
    </source>
</evidence>
<evidence type="ECO:0000256" key="12">
    <source>
        <dbReference type="NCBIfam" id="TIGR04265"/>
    </source>
</evidence>
<evidence type="ECO:0000313" key="16">
    <source>
        <dbReference type="Proteomes" id="UP000267035"/>
    </source>
</evidence>
<evidence type="ECO:0000313" key="15">
    <source>
        <dbReference type="EMBL" id="RMW96201.1"/>
    </source>
</evidence>
<accession>A0A3M6Q174</accession>
<keyword evidence="5 13" id="KW-0812">Transmembrane</keyword>
<dbReference type="InterPro" id="IPR001736">
    <property type="entry name" value="PLipase_D/transphosphatidylase"/>
</dbReference>
<dbReference type="InterPro" id="IPR022924">
    <property type="entry name" value="Cardiolipin_synthase"/>
</dbReference>
<evidence type="ECO:0000256" key="11">
    <source>
        <dbReference type="ARBA" id="ARBA00023264"/>
    </source>
</evidence>
<sequence>MNLSMDYFLAAAWVLYLLVLTIWVVLQKRAPEATIGWILMLAFVPFAGFLIFYFLGPKRLRKQQRKRLRHHAKIASHDDLQALKQRAHHNPGMFRQLVQMGAATTGMYPCSAQAVDLLPSGADTFEAILEAVAQAQNHIHLEYYIYEPDQTGTRLRDALIEKARQGVQVRLLVDALGSARLRRCFIQPMLDAGIAFARFHDTRLGRRWRPMTNYRTHRKIVVCDGRIAFTGGVNITDEEDLRIRPDAYHDVHVRLVGAPAFWLQVVFLEDWAYATGTLPGDCLNGYLPISETGPHNVQIWTSGPDNPHEPIHRSYVKAISEARQRVLLTTPYFVPTEAAMMALTSAALGGVDVHVLVPQRSDSLLVTLAARSYFDELIAAGVHIWEYGDRMLHSKTLVVDDDYSFIGTANFDVRSFRLNYEVGVAVFGPQFNQALAQQFERDLKNARAVPTLRPLHFPQRLAEAATRVLSPLL</sequence>
<keyword evidence="3" id="KW-0444">Lipid biosynthesis</keyword>
<keyword evidence="9 13" id="KW-0472">Membrane</keyword>